<evidence type="ECO:0000313" key="2">
    <source>
        <dbReference type="EMBL" id="SEP08633.1"/>
    </source>
</evidence>
<dbReference type="GO" id="GO:0005524">
    <property type="term" value="F:ATP binding"/>
    <property type="evidence" value="ECO:0007669"/>
    <property type="project" value="InterPro"/>
</dbReference>
<dbReference type="Gene3D" id="3.40.50.300">
    <property type="entry name" value="P-loop containing nucleotide triphosphate hydrolases"/>
    <property type="match status" value="1"/>
</dbReference>
<name>A0A1H8V077_9SPHI</name>
<dbReference type="Proteomes" id="UP000198942">
    <property type="component" value="Unassembled WGS sequence"/>
</dbReference>
<dbReference type="OrthoDB" id="9781481at2"/>
<dbReference type="PANTHER" id="PTHR37291:SF1">
    <property type="entry name" value="TYPE IV METHYL-DIRECTED RESTRICTION ENZYME ECOKMCRB SUBUNIT"/>
    <property type="match status" value="1"/>
</dbReference>
<dbReference type="AlphaFoldDB" id="A0A1H8V077"/>
<feature type="domain" description="ATPase dynein-related AAA" evidence="1">
    <location>
        <begin position="435"/>
        <end position="523"/>
    </location>
</feature>
<dbReference type="GO" id="GO:0016887">
    <property type="term" value="F:ATP hydrolysis activity"/>
    <property type="evidence" value="ECO:0007669"/>
    <property type="project" value="InterPro"/>
</dbReference>
<dbReference type="STRING" id="551995.SAMN05192574_12157"/>
<dbReference type="PANTHER" id="PTHR37291">
    <property type="entry name" value="5-METHYLCYTOSINE-SPECIFIC RESTRICTION ENZYME B"/>
    <property type="match status" value="1"/>
</dbReference>
<dbReference type="InterPro" id="IPR027417">
    <property type="entry name" value="P-loop_NTPase"/>
</dbReference>
<evidence type="ECO:0000313" key="3">
    <source>
        <dbReference type="Proteomes" id="UP000198942"/>
    </source>
</evidence>
<dbReference type="InterPro" id="IPR011704">
    <property type="entry name" value="ATPase_dyneun-rel_AAA"/>
</dbReference>
<dbReference type="EMBL" id="FOCL01000021">
    <property type="protein sequence ID" value="SEP08633.1"/>
    <property type="molecule type" value="Genomic_DNA"/>
</dbReference>
<gene>
    <name evidence="2" type="ORF">SAMN05192574_12157</name>
</gene>
<dbReference type="RefSeq" id="WP_091222441.1">
    <property type="nucleotide sequence ID" value="NZ_FOCL01000021.1"/>
</dbReference>
<accession>A0A1H8V077</accession>
<evidence type="ECO:0000259" key="1">
    <source>
        <dbReference type="Pfam" id="PF07728"/>
    </source>
</evidence>
<dbReference type="SUPFAM" id="SSF52540">
    <property type="entry name" value="P-loop containing nucleoside triphosphate hydrolases"/>
    <property type="match status" value="1"/>
</dbReference>
<keyword evidence="3" id="KW-1185">Reference proteome</keyword>
<protein>
    <submittedName>
        <fullName evidence="2">AAA domain (Dynein-related subfamily)</fullName>
    </submittedName>
</protein>
<dbReference type="Pfam" id="PF07728">
    <property type="entry name" value="AAA_5"/>
    <property type="match status" value="1"/>
</dbReference>
<reference evidence="3" key="1">
    <citation type="submission" date="2016-10" db="EMBL/GenBank/DDBJ databases">
        <authorList>
            <person name="Varghese N."/>
            <person name="Submissions S."/>
        </authorList>
    </citation>
    <scope>NUCLEOTIDE SEQUENCE [LARGE SCALE GENOMIC DNA]</scope>
    <source>
        <strain evidence="3">Gh-48</strain>
    </source>
</reference>
<sequence>MLSLDFSCGFHTFGDFLNFIMTFETITDLAIEIDNRIGNEFINRFQYLRKDLKAASRISDRHLLGNRHDDENWAINSGGGTELQYHISFDPTKIYYGLGFSAQYVQFQNEMSPVDYIKPFTRAFLTHREEITRLLPDYKFVRGSEAEIKSPSYGNFILFGKTLPIQGSGEIYELKEEDFTTVLNDLKRQLPIYELIFKAKKHLSQAMEKIGTYIDLLSIKPQLILQGAPGTGKTFAAQEIAYQMIFGQHMSTDKELRKAELLKLTDSDQYAFVQFHPAYSYEDFIRGISAKPNGETVTYQAEDRSFAKFADRANQNLTDSKKSAIAYTKEEWTKTMLDKFRLDLSEKLANTGNIQLTDAAFIDRINNDTIRYRGESWQIDGGVPNKDIIEMSLKNVQSLDEIRKLDTLTLSAKSNSTYWLKVLELFKRFIIDSGEIEPSKPLEQAKQKPFLYIIDEINRANLPAVLGELIYALEYRDIPVKSIYELPTGQDAITIPSNLYIIGTMNTADRSVGHLDYAIRRRFAFADVRPDESVITYPKAKKLFEKIRSLFIDDAGKDSVYLSSEFDANDVLPGHSYYLTNNDTTLGLKLTYDLLPILKEYVRDGILTALPESKIKEMYDSLT</sequence>
<proteinExistence type="predicted"/>
<dbReference type="InterPro" id="IPR052934">
    <property type="entry name" value="Methyl-DNA_Rec/Restrict_Enz"/>
</dbReference>
<organism evidence="2 3">
    <name type="scientific">Mucilaginibacter gossypiicola</name>
    <dbReference type="NCBI Taxonomy" id="551995"/>
    <lineage>
        <taxon>Bacteria</taxon>
        <taxon>Pseudomonadati</taxon>
        <taxon>Bacteroidota</taxon>
        <taxon>Sphingobacteriia</taxon>
        <taxon>Sphingobacteriales</taxon>
        <taxon>Sphingobacteriaceae</taxon>
        <taxon>Mucilaginibacter</taxon>
    </lineage>
</organism>